<gene>
    <name evidence="1" type="ORF">EV182_003927</name>
</gene>
<proteinExistence type="predicted"/>
<name>A0ACC1HEH1_9FUNG</name>
<reference evidence="1" key="1">
    <citation type="submission" date="2022-06" db="EMBL/GenBank/DDBJ databases">
        <title>Phylogenomic reconstructions and comparative analyses of Kickxellomycotina fungi.</title>
        <authorList>
            <person name="Reynolds N.K."/>
            <person name="Stajich J.E."/>
            <person name="Barry K."/>
            <person name="Grigoriev I.V."/>
            <person name="Crous P."/>
            <person name="Smith M.E."/>
        </authorList>
    </citation>
    <scope>NUCLEOTIDE SEQUENCE</scope>
    <source>
        <strain evidence="1">RSA 2271</strain>
    </source>
</reference>
<dbReference type="EMBL" id="JAMZIH010006249">
    <property type="protein sequence ID" value="KAJ1674118.1"/>
    <property type="molecule type" value="Genomic_DNA"/>
</dbReference>
<dbReference type="Proteomes" id="UP001145114">
    <property type="component" value="Unassembled WGS sequence"/>
</dbReference>
<comment type="caution">
    <text evidence="1">The sequence shown here is derived from an EMBL/GenBank/DDBJ whole genome shotgun (WGS) entry which is preliminary data.</text>
</comment>
<evidence type="ECO:0000313" key="1">
    <source>
        <dbReference type="EMBL" id="KAJ1674118.1"/>
    </source>
</evidence>
<sequence length="226" mass="24923">NRLYASSIFGNTVGIVSYQATDLFFLLLNSVESTLGERISKIVDSVVGSAEMLLAAGIPDVYVWNLPHNEIPLGIMYNVTGSLNEMGVLYNGLLEPRVREAACTSSTTPASTSMLRITNTTGSCSLSVGLYKGFEFCSNPDNYYYYDLAHYTHHVNYMLGITVGKFLEDRHFEVSEESILGIVALSAHATIDPNVYIDEFDIPESMGVSNVYINVCPTGMCQIRWL</sequence>
<evidence type="ECO:0000313" key="2">
    <source>
        <dbReference type="Proteomes" id="UP001145114"/>
    </source>
</evidence>
<accession>A0ACC1HEH1</accession>
<keyword evidence="2" id="KW-1185">Reference proteome</keyword>
<organism evidence="1 2">
    <name type="scientific">Spiromyces aspiralis</name>
    <dbReference type="NCBI Taxonomy" id="68401"/>
    <lineage>
        <taxon>Eukaryota</taxon>
        <taxon>Fungi</taxon>
        <taxon>Fungi incertae sedis</taxon>
        <taxon>Zoopagomycota</taxon>
        <taxon>Kickxellomycotina</taxon>
        <taxon>Kickxellomycetes</taxon>
        <taxon>Kickxellales</taxon>
        <taxon>Kickxellaceae</taxon>
        <taxon>Spiromyces</taxon>
    </lineage>
</organism>
<feature type="non-terminal residue" evidence="1">
    <location>
        <position position="1"/>
    </location>
</feature>
<protein>
    <submittedName>
        <fullName evidence="1">Uncharacterized protein</fullName>
    </submittedName>
</protein>